<evidence type="ECO:0000313" key="6">
    <source>
        <dbReference type="Proteomes" id="UP000266042"/>
    </source>
</evidence>
<dbReference type="AlphaFoldDB" id="A0A398DIC7"/>
<dbReference type="InterPro" id="IPR003362">
    <property type="entry name" value="Bact_transf"/>
</dbReference>
<evidence type="ECO:0000256" key="1">
    <source>
        <dbReference type="ARBA" id="ARBA00006464"/>
    </source>
</evidence>
<dbReference type="PANTHER" id="PTHR30576">
    <property type="entry name" value="COLANIC BIOSYNTHESIS UDP-GLUCOSE LIPID CARRIER TRANSFERASE"/>
    <property type="match status" value="1"/>
</dbReference>
<reference evidence="5 6" key="1">
    <citation type="submission" date="2018-09" db="EMBL/GenBank/DDBJ databases">
        <title>Discovery and Ecogenomic Context for Candidatus Cryosericales, a Global Caldiserica Order Active in Thawing Permafrost.</title>
        <authorList>
            <person name="Martinez M.A."/>
            <person name="Woodcroft B.J."/>
            <person name="Ignacio Espinoza J.C."/>
            <person name="Zayed A."/>
            <person name="Singleton C.M."/>
            <person name="Boyd J."/>
            <person name="Li Y.-F."/>
            <person name="Purvine S."/>
            <person name="Maughan H."/>
            <person name="Hodgkins S.B."/>
            <person name="Anderson D."/>
            <person name="Sederholm M."/>
            <person name="Temperton B."/>
            <person name="Saleska S.R."/>
            <person name="Tyson G.W."/>
            <person name="Rich V.I."/>
        </authorList>
    </citation>
    <scope>NUCLEOTIDE SEQUENCE [LARGE SCALE GENOMIC DNA]</scope>
    <source>
        <strain evidence="3 5">SMC2</strain>
        <strain evidence="4 6">SMC3</strain>
    </source>
</reference>
<dbReference type="Proteomes" id="UP000265724">
    <property type="component" value="Unassembled WGS sequence"/>
</dbReference>
<dbReference type="EMBL" id="QXIW01000032">
    <property type="protein sequence ID" value="RIE11958.1"/>
    <property type="molecule type" value="Genomic_DNA"/>
</dbReference>
<gene>
    <name evidence="3" type="ORF">SMC2_08265</name>
    <name evidence="4" type="ORF">SMC3_08030</name>
</gene>
<name>A0A398DIC7_9BACT</name>
<dbReference type="GO" id="GO:0016780">
    <property type="term" value="F:phosphotransferase activity, for other substituted phosphate groups"/>
    <property type="evidence" value="ECO:0007669"/>
    <property type="project" value="TreeGrafter"/>
</dbReference>
<comment type="caution">
    <text evidence="4">The sequence shown here is derived from an EMBL/GenBank/DDBJ whole genome shotgun (WGS) entry which is preliminary data.</text>
</comment>
<dbReference type="RefSeq" id="WP_119088149.1">
    <property type="nucleotide sequence ID" value="NZ_QXIV01000053.1"/>
</dbReference>
<accession>A0A398DIC7</accession>
<sequence>MKRAFDTVCALIALTVFSPLLLLVAMAILVNTGRPVFFLQERAGLHGRSFHIIKFRSMTRDAEQRIHGEYIAADNPYVTPVGRFLRRTSLDELPEFVNVLKGEMSLVGPRPQLSQEVANYDEFQRRRLEVRPGITGWAQVNGRNSISWTERFKLDAWYIDHWTPWLDVRILFMTIGQVLRQRGLERPPDITEP</sequence>
<comment type="similarity">
    <text evidence="1">Belongs to the bacterial sugar transferase family.</text>
</comment>
<dbReference type="Proteomes" id="UP000266042">
    <property type="component" value="Unassembled WGS sequence"/>
</dbReference>
<evidence type="ECO:0000313" key="4">
    <source>
        <dbReference type="EMBL" id="RIE11958.1"/>
    </source>
</evidence>
<evidence type="ECO:0000259" key="2">
    <source>
        <dbReference type="Pfam" id="PF02397"/>
    </source>
</evidence>
<keyword evidence="5" id="KW-1185">Reference proteome</keyword>
<dbReference type="EMBL" id="QXIX01000058">
    <property type="protein sequence ID" value="RIE11889.1"/>
    <property type="molecule type" value="Genomic_DNA"/>
</dbReference>
<proteinExistence type="inferred from homology"/>
<feature type="domain" description="Bacterial sugar transferase" evidence="2">
    <location>
        <begin position="2"/>
        <end position="179"/>
    </location>
</feature>
<keyword evidence="4" id="KW-0808">Transferase</keyword>
<evidence type="ECO:0000313" key="3">
    <source>
        <dbReference type="EMBL" id="RIE11889.1"/>
    </source>
</evidence>
<protein>
    <submittedName>
        <fullName evidence="4">Sugar transferase</fullName>
    </submittedName>
</protein>
<organism evidence="4 6">
    <name type="scientific">Candidatus Cryosericum hinesii</name>
    <dbReference type="NCBI Taxonomy" id="2290915"/>
    <lineage>
        <taxon>Bacteria</taxon>
        <taxon>Pseudomonadati</taxon>
        <taxon>Caldisericota/Cryosericota group</taxon>
        <taxon>Candidatus Cryosericota</taxon>
        <taxon>Candidatus Cryosericia</taxon>
        <taxon>Candidatus Cryosericales</taxon>
        <taxon>Candidatus Cryosericaceae</taxon>
        <taxon>Candidatus Cryosericum</taxon>
    </lineage>
</organism>
<evidence type="ECO:0000313" key="5">
    <source>
        <dbReference type="Proteomes" id="UP000265724"/>
    </source>
</evidence>
<dbReference type="Pfam" id="PF02397">
    <property type="entry name" value="Bac_transf"/>
    <property type="match status" value="1"/>
</dbReference>
<dbReference type="PANTHER" id="PTHR30576:SF8">
    <property type="entry name" value="UNDECAPRENYL-PHOSPHATE GALACTOSE PHOSPHOTRANSFERASE"/>
    <property type="match status" value="1"/>
</dbReference>